<reference evidence="2 3" key="1">
    <citation type="journal article" date="2014" name="PLoS Genet.">
        <title>Phylogenetically driven sequencing of extremely halophilic archaea reveals strategies for static and dynamic osmo-response.</title>
        <authorList>
            <person name="Becker E.A."/>
            <person name="Seitzer P.M."/>
            <person name="Tritt A."/>
            <person name="Larsen D."/>
            <person name="Krusor M."/>
            <person name="Yao A.I."/>
            <person name="Wu D."/>
            <person name="Madern D."/>
            <person name="Eisen J.A."/>
            <person name="Darling A.E."/>
            <person name="Facciotti M.T."/>
        </authorList>
    </citation>
    <scope>NUCLEOTIDE SEQUENCE [LARGE SCALE GENOMIC DNA]</scope>
    <source>
        <strain evidence="2 3">DSM 1307</strain>
    </source>
</reference>
<sequence>MTDETITDITDATSRTLYECGTGALRTQIATSTNSTTDTIITTVRPETVHRVGHEAATRGAPSSAGRVSVDRGVVAE</sequence>
<accession>M0MJV4</accession>
<comment type="caution">
    <text evidence="2">The sequence shown here is derived from an EMBL/GenBank/DDBJ whole genome shotgun (WGS) entry which is preliminary data.</text>
</comment>
<protein>
    <submittedName>
        <fullName evidence="2">Uncharacterized protein</fullName>
    </submittedName>
</protein>
<evidence type="ECO:0000313" key="2">
    <source>
        <dbReference type="EMBL" id="EMA45658.1"/>
    </source>
</evidence>
<feature type="region of interest" description="Disordered" evidence="1">
    <location>
        <begin position="51"/>
        <end position="77"/>
    </location>
</feature>
<keyword evidence="3" id="KW-1185">Reference proteome</keyword>
<dbReference type="AlphaFoldDB" id="M0MJV4"/>
<evidence type="ECO:0000313" key="3">
    <source>
        <dbReference type="Proteomes" id="UP000011568"/>
    </source>
</evidence>
<dbReference type="EMBL" id="AOMC01000096">
    <property type="protein sequence ID" value="EMA45658.1"/>
    <property type="molecule type" value="Genomic_DNA"/>
</dbReference>
<dbReference type="Proteomes" id="UP000011568">
    <property type="component" value="Unassembled WGS sequence"/>
</dbReference>
<organism evidence="2 3">
    <name type="scientific">Halococcus morrhuae DSM 1307</name>
    <dbReference type="NCBI Taxonomy" id="931277"/>
    <lineage>
        <taxon>Archaea</taxon>
        <taxon>Methanobacteriati</taxon>
        <taxon>Methanobacteriota</taxon>
        <taxon>Stenosarchaea group</taxon>
        <taxon>Halobacteria</taxon>
        <taxon>Halobacteriales</taxon>
        <taxon>Halococcaceae</taxon>
        <taxon>Halococcus</taxon>
    </lineage>
</organism>
<proteinExistence type="predicted"/>
<gene>
    <name evidence="2" type="ORF">C448_07472</name>
</gene>
<name>M0MJV4_HALMO</name>
<dbReference type="STRING" id="931277.C448_07472"/>
<evidence type="ECO:0000256" key="1">
    <source>
        <dbReference type="SAM" id="MobiDB-lite"/>
    </source>
</evidence>